<feature type="non-terminal residue" evidence="1">
    <location>
        <position position="182"/>
    </location>
</feature>
<proteinExistence type="predicted"/>
<keyword evidence="2" id="KW-1185">Reference proteome</keyword>
<gene>
    <name evidence="1" type="ORF">KUCAC02_028197</name>
</gene>
<sequence length="182" mass="20004">DREADSQADRGRELPNEAVLLPGNSALNPNPLAKCKRAFTQEAFLQVLRLHLCVVEVHQLCVASQTTVCLLSASHVEEKGGSARGRGGIGTERWRQDEVRGKRIHPLGNNEREQLPAADSSPLLELYAHVMKNPQCDSSKSSPNSKSVQPTAQYEHQQRRTGSQPISTEMSEDGTGCFVTFQ</sequence>
<evidence type="ECO:0000313" key="1">
    <source>
        <dbReference type="EMBL" id="KAI4820213.1"/>
    </source>
</evidence>
<organism evidence="1 2">
    <name type="scientific">Chaenocephalus aceratus</name>
    <name type="common">Blackfin icefish</name>
    <name type="synonym">Chaenichthys aceratus</name>
    <dbReference type="NCBI Taxonomy" id="36190"/>
    <lineage>
        <taxon>Eukaryota</taxon>
        <taxon>Metazoa</taxon>
        <taxon>Chordata</taxon>
        <taxon>Craniata</taxon>
        <taxon>Vertebrata</taxon>
        <taxon>Euteleostomi</taxon>
        <taxon>Actinopterygii</taxon>
        <taxon>Neopterygii</taxon>
        <taxon>Teleostei</taxon>
        <taxon>Neoteleostei</taxon>
        <taxon>Acanthomorphata</taxon>
        <taxon>Eupercaria</taxon>
        <taxon>Perciformes</taxon>
        <taxon>Notothenioidei</taxon>
        <taxon>Channichthyidae</taxon>
        <taxon>Chaenocephalus</taxon>
    </lineage>
</organism>
<dbReference type="Proteomes" id="UP001057452">
    <property type="component" value="Chromosome 9"/>
</dbReference>
<evidence type="ECO:0000313" key="2">
    <source>
        <dbReference type="Proteomes" id="UP001057452"/>
    </source>
</evidence>
<accession>A0ACB9X179</accession>
<name>A0ACB9X179_CHAAC</name>
<feature type="non-terminal residue" evidence="1">
    <location>
        <position position="1"/>
    </location>
</feature>
<comment type="caution">
    <text evidence="1">The sequence shown here is derived from an EMBL/GenBank/DDBJ whole genome shotgun (WGS) entry which is preliminary data.</text>
</comment>
<protein>
    <submittedName>
        <fullName evidence="1">Uncharacterized protein</fullName>
    </submittedName>
</protein>
<reference evidence="1" key="1">
    <citation type="submission" date="2022-05" db="EMBL/GenBank/DDBJ databases">
        <title>Chromosome-level genome of Chaenocephalus aceratus.</title>
        <authorList>
            <person name="Park H."/>
        </authorList>
    </citation>
    <scope>NUCLEOTIDE SEQUENCE</scope>
    <source>
        <strain evidence="1">KU_202001</strain>
    </source>
</reference>
<dbReference type="EMBL" id="CM043793">
    <property type="protein sequence ID" value="KAI4820213.1"/>
    <property type="molecule type" value="Genomic_DNA"/>
</dbReference>